<dbReference type="RefSeq" id="WP_035133337.1">
    <property type="nucleotide sequence ID" value="NZ_JPMD01000027.1"/>
</dbReference>
<dbReference type="GO" id="GO:0005840">
    <property type="term" value="C:ribosome"/>
    <property type="evidence" value="ECO:0007669"/>
    <property type="project" value="UniProtKB-KW"/>
</dbReference>
<dbReference type="EMBL" id="SVCM01000214">
    <property type="protein sequence ID" value="MBE6061952.1"/>
    <property type="molecule type" value="Genomic_DNA"/>
</dbReference>
<dbReference type="SUPFAM" id="SSF50104">
    <property type="entry name" value="Translation proteins SH3-like domain"/>
    <property type="match status" value="1"/>
</dbReference>
<reference evidence="3 5" key="1">
    <citation type="submission" date="2014-07" db="EMBL/GenBank/DDBJ databases">
        <title>Draft genome of Clostridium sulfidigenes 113A isolated from sediments associated with methane hydrate from Krishna Godavari basin.</title>
        <authorList>
            <person name="Honkalas V.S."/>
            <person name="Dabir A.P."/>
            <person name="Arora P."/>
            <person name="Dhakephalkar P.K."/>
        </authorList>
    </citation>
    <scope>NUCLEOTIDE SEQUENCE [LARGE SCALE GENOMIC DNA]</scope>
    <source>
        <strain evidence="3 5">113A</strain>
    </source>
</reference>
<keyword evidence="1" id="KW-0689">Ribosomal protein</keyword>
<dbReference type="Proteomes" id="UP000028542">
    <property type="component" value="Unassembled WGS sequence"/>
</dbReference>
<evidence type="ECO:0000313" key="4">
    <source>
        <dbReference type="EMBL" id="MBE6061952.1"/>
    </source>
</evidence>
<dbReference type="Proteomes" id="UP000768462">
    <property type="component" value="Unassembled WGS sequence"/>
</dbReference>
<keyword evidence="2" id="KW-0687">Ribonucleoprotein</keyword>
<dbReference type="EMBL" id="JPMD01000027">
    <property type="protein sequence ID" value="KEZ85982.1"/>
    <property type="molecule type" value="Genomic_DNA"/>
</dbReference>
<proteinExistence type="predicted"/>
<dbReference type="CDD" id="cd06088">
    <property type="entry name" value="KOW_RPL14"/>
    <property type="match status" value="1"/>
</dbReference>
<evidence type="ECO:0000256" key="2">
    <source>
        <dbReference type="ARBA" id="ARBA00023274"/>
    </source>
</evidence>
<dbReference type="GO" id="GO:1990904">
    <property type="term" value="C:ribonucleoprotein complex"/>
    <property type="evidence" value="ECO:0007669"/>
    <property type="project" value="UniProtKB-KW"/>
</dbReference>
<dbReference type="InterPro" id="IPR041985">
    <property type="entry name" value="Ribosomal_eL14_KOW"/>
</dbReference>
<dbReference type="Gene3D" id="2.30.30.30">
    <property type="match status" value="1"/>
</dbReference>
<dbReference type="STRING" id="318464.IO99_11420"/>
<gene>
    <name evidence="4" type="ORF">E7215_17575</name>
    <name evidence="3" type="ORF">IO99_11420</name>
</gene>
<dbReference type="AlphaFoldDB" id="A0A084JAJ8"/>
<comment type="caution">
    <text evidence="3">The sequence shown here is derived from an EMBL/GenBank/DDBJ whole genome shotgun (WGS) entry which is preliminary data.</text>
</comment>
<sequence length="93" mass="10636">MDDDSLLGKVVHSKSGRDKGKYFIIIGIIDDEYVYISDGDLRKIDRPKKKKIKHLSFTNILAEDIRSAILSDGKISNSKIRKFLQVEDIIEEV</sequence>
<protein>
    <submittedName>
        <fullName evidence="4">KOW domain-containing protein</fullName>
    </submittedName>
</protein>
<reference evidence="4" key="2">
    <citation type="submission" date="2019-04" db="EMBL/GenBank/DDBJ databases">
        <title>Evolution of Biomass-Degrading Anaerobic Consortia Revealed by Metagenomics.</title>
        <authorList>
            <person name="Peng X."/>
        </authorList>
    </citation>
    <scope>NUCLEOTIDE SEQUENCE</scope>
    <source>
        <strain evidence="4">SIG254</strain>
    </source>
</reference>
<dbReference type="InterPro" id="IPR014722">
    <property type="entry name" value="Rib_uL2_dom2"/>
</dbReference>
<evidence type="ECO:0000256" key="1">
    <source>
        <dbReference type="ARBA" id="ARBA00022980"/>
    </source>
</evidence>
<evidence type="ECO:0000313" key="3">
    <source>
        <dbReference type="EMBL" id="KEZ85982.1"/>
    </source>
</evidence>
<dbReference type="eggNOG" id="COG2163">
    <property type="taxonomic scope" value="Bacteria"/>
</dbReference>
<keyword evidence="5" id="KW-1185">Reference proteome</keyword>
<organism evidence="3 5">
    <name type="scientific">Clostridium sulfidigenes</name>
    <dbReference type="NCBI Taxonomy" id="318464"/>
    <lineage>
        <taxon>Bacteria</taxon>
        <taxon>Bacillati</taxon>
        <taxon>Bacillota</taxon>
        <taxon>Clostridia</taxon>
        <taxon>Eubacteriales</taxon>
        <taxon>Clostridiaceae</taxon>
        <taxon>Clostridium</taxon>
    </lineage>
</organism>
<name>A0A084JAJ8_9CLOT</name>
<evidence type="ECO:0000313" key="5">
    <source>
        <dbReference type="Proteomes" id="UP000028542"/>
    </source>
</evidence>
<accession>A0A084JAJ8</accession>
<dbReference type="InterPro" id="IPR008991">
    <property type="entry name" value="Translation_prot_SH3-like_sf"/>
</dbReference>